<dbReference type="GO" id="GO:0005737">
    <property type="term" value="C:cytoplasm"/>
    <property type="evidence" value="ECO:0007669"/>
    <property type="project" value="TreeGrafter"/>
</dbReference>
<dbReference type="PANTHER" id="PTHR44144:SF1">
    <property type="entry name" value="DNAJ HOMOLOG SUBFAMILY C MEMBER 9"/>
    <property type="match status" value="1"/>
</dbReference>
<dbReference type="FunFam" id="1.10.287.110:FF:000110">
    <property type="entry name" value="DnaJ domain protein (AFU_orthologue AFUA_2G13210)"/>
    <property type="match status" value="1"/>
</dbReference>
<proteinExistence type="predicted"/>
<dbReference type="VEuPathDB" id="FungiDB:AB675_12131"/>
<dbReference type="SMART" id="SM00271">
    <property type="entry name" value="DnaJ"/>
    <property type="match status" value="1"/>
</dbReference>
<dbReference type="PANTHER" id="PTHR44144">
    <property type="entry name" value="DNAJ HOMOLOG SUBFAMILY C MEMBER 9"/>
    <property type="match status" value="1"/>
</dbReference>
<feature type="region of interest" description="Disordered" evidence="2">
    <location>
        <begin position="244"/>
        <end position="294"/>
    </location>
</feature>
<dbReference type="Proteomes" id="UP000038010">
    <property type="component" value="Unassembled WGS sequence"/>
</dbReference>
<dbReference type="GO" id="GO:0031072">
    <property type="term" value="F:heat shock protein binding"/>
    <property type="evidence" value="ECO:0007669"/>
    <property type="project" value="TreeGrafter"/>
</dbReference>
<dbReference type="Pfam" id="PF23302">
    <property type="entry name" value="HTH_DNAJC9"/>
    <property type="match status" value="1"/>
</dbReference>
<comment type="caution">
    <text evidence="4">The sequence shown here is derived from an EMBL/GenBank/DDBJ whole genome shotgun (WGS) entry which is preliminary data.</text>
</comment>
<dbReference type="InterPro" id="IPR018253">
    <property type="entry name" value="DnaJ_domain_CS"/>
</dbReference>
<dbReference type="InterPro" id="IPR036869">
    <property type="entry name" value="J_dom_sf"/>
</dbReference>
<evidence type="ECO:0000259" key="3">
    <source>
        <dbReference type="PROSITE" id="PS50076"/>
    </source>
</evidence>
<feature type="coiled-coil region" evidence="1">
    <location>
        <begin position="124"/>
        <end position="151"/>
    </location>
</feature>
<dbReference type="SUPFAM" id="SSF46565">
    <property type="entry name" value="Chaperone J-domain"/>
    <property type="match status" value="1"/>
</dbReference>
<dbReference type="InterPro" id="IPR052594">
    <property type="entry name" value="J_domain-containing_protein"/>
</dbReference>
<dbReference type="GO" id="GO:0005634">
    <property type="term" value="C:nucleus"/>
    <property type="evidence" value="ECO:0007669"/>
    <property type="project" value="TreeGrafter"/>
</dbReference>
<dbReference type="OrthoDB" id="110024at2759"/>
<evidence type="ECO:0000256" key="1">
    <source>
        <dbReference type="SAM" id="Coils"/>
    </source>
</evidence>
<dbReference type="CDD" id="cd06257">
    <property type="entry name" value="DnaJ"/>
    <property type="match status" value="1"/>
</dbReference>
<dbReference type="EMBL" id="LFJN01000019">
    <property type="protein sequence ID" value="KPI38355.1"/>
    <property type="molecule type" value="Genomic_DNA"/>
</dbReference>
<reference evidence="4 5" key="1">
    <citation type="submission" date="2015-06" db="EMBL/GenBank/DDBJ databases">
        <title>Draft genome of the ant-associated black yeast Phialophora attae CBS 131958.</title>
        <authorList>
            <person name="Moreno L.F."/>
            <person name="Stielow B.J."/>
            <person name="de Hoog S."/>
            <person name="Vicente V.A."/>
            <person name="Weiss V.A."/>
            <person name="de Vries M."/>
            <person name="Cruz L.M."/>
            <person name="Souza E.M."/>
        </authorList>
    </citation>
    <scope>NUCLEOTIDE SEQUENCE [LARGE SCALE GENOMIC DNA]</scope>
    <source>
        <strain evidence="4 5">CBS 131958</strain>
    </source>
</reference>
<protein>
    <submittedName>
        <fullName evidence="4">Putative J domain-containing protein</fullName>
    </submittedName>
</protein>
<dbReference type="InterPro" id="IPR001623">
    <property type="entry name" value="DnaJ_domain"/>
</dbReference>
<evidence type="ECO:0000313" key="5">
    <source>
        <dbReference type="Proteomes" id="UP000038010"/>
    </source>
</evidence>
<gene>
    <name evidence="4" type="ORF">AB675_12131</name>
</gene>
<dbReference type="PROSITE" id="PS50076">
    <property type="entry name" value="DNAJ_2"/>
    <property type="match status" value="1"/>
</dbReference>
<name>A0A0N1H211_9EURO</name>
<dbReference type="PROSITE" id="PS00636">
    <property type="entry name" value="DNAJ_1"/>
    <property type="match status" value="1"/>
</dbReference>
<sequence length="294" mass="33158">MARKAKNVVDEEESIELEEPPTSINPYEVLGLEKTATADNVKSAYRKAALKHHPDKAAESDKAAAHLKFQEIALAYAILSDERRRKRYDTTGNTSESLDLEDDDFNWTDFFREQSAAMVDGAMIDKIKKDYQGSEEERDDILQAYEEAEGDMDAIYEQVMCSSVLDDDERFRHIIDEAIKDKTVQAYKAYTKESKASRKQRVAKARAEEGEAMELAEELGVKDKLFGDGSKKKGNDEDALKALIQQRGQSRSDNFLANLEAKYGGGGKKSKRKESDEPPEELFAKNAKKPKAKR</sequence>
<evidence type="ECO:0000313" key="4">
    <source>
        <dbReference type="EMBL" id="KPI38355.1"/>
    </source>
</evidence>
<dbReference type="RefSeq" id="XP_017998318.1">
    <property type="nucleotide sequence ID" value="XM_018141037.1"/>
</dbReference>
<dbReference type="Pfam" id="PF00226">
    <property type="entry name" value="DnaJ"/>
    <property type="match status" value="1"/>
</dbReference>
<dbReference type="AlphaFoldDB" id="A0A0N1H211"/>
<feature type="region of interest" description="Disordered" evidence="2">
    <location>
        <begin position="1"/>
        <end position="26"/>
    </location>
</feature>
<feature type="domain" description="J" evidence="3">
    <location>
        <begin position="25"/>
        <end position="92"/>
    </location>
</feature>
<keyword evidence="5" id="KW-1185">Reference proteome</keyword>
<feature type="compositionally biased region" description="Polar residues" evidence="2">
    <location>
        <begin position="246"/>
        <end position="255"/>
    </location>
</feature>
<dbReference type="InterPro" id="IPR056453">
    <property type="entry name" value="HTH_DNAJC9"/>
</dbReference>
<dbReference type="GeneID" id="28732917"/>
<dbReference type="PRINTS" id="PR00625">
    <property type="entry name" value="JDOMAIN"/>
</dbReference>
<accession>A0A0N1H211</accession>
<keyword evidence="1" id="KW-0175">Coiled coil</keyword>
<organism evidence="4 5">
    <name type="scientific">Cyphellophora attinorum</name>
    <dbReference type="NCBI Taxonomy" id="1664694"/>
    <lineage>
        <taxon>Eukaryota</taxon>
        <taxon>Fungi</taxon>
        <taxon>Dikarya</taxon>
        <taxon>Ascomycota</taxon>
        <taxon>Pezizomycotina</taxon>
        <taxon>Eurotiomycetes</taxon>
        <taxon>Chaetothyriomycetidae</taxon>
        <taxon>Chaetothyriales</taxon>
        <taxon>Cyphellophoraceae</taxon>
        <taxon>Cyphellophora</taxon>
    </lineage>
</organism>
<evidence type="ECO:0000256" key="2">
    <source>
        <dbReference type="SAM" id="MobiDB-lite"/>
    </source>
</evidence>
<dbReference type="Gene3D" id="1.10.287.110">
    <property type="entry name" value="DnaJ domain"/>
    <property type="match status" value="1"/>
</dbReference>
<feature type="compositionally biased region" description="Acidic residues" evidence="2">
    <location>
        <begin position="10"/>
        <end position="19"/>
    </location>
</feature>